<dbReference type="Gene3D" id="1.50.40.10">
    <property type="entry name" value="Mitochondrial carrier domain"/>
    <property type="match status" value="1"/>
</dbReference>
<dbReference type="HOGENOM" id="CLU_2101591_0_0_1"/>
<accession>L1I8C2</accession>
<dbReference type="Proteomes" id="UP000011087">
    <property type="component" value="Unassembled WGS sequence"/>
</dbReference>
<name>L1I8C2_GUITC</name>
<dbReference type="AlphaFoldDB" id="L1I8C2"/>
<dbReference type="RefSeq" id="XP_005819287.1">
    <property type="nucleotide sequence ID" value="XM_005819230.1"/>
</dbReference>
<keyword evidence="5" id="KW-0677">Repeat</keyword>
<evidence type="ECO:0000256" key="11">
    <source>
        <dbReference type="SAM" id="SignalP"/>
    </source>
</evidence>
<dbReference type="EMBL" id="JH993199">
    <property type="protein sequence ID" value="EKX32307.1"/>
    <property type="molecule type" value="Genomic_DNA"/>
</dbReference>
<feature type="transmembrane region" description="Helical" evidence="10">
    <location>
        <begin position="87"/>
        <end position="111"/>
    </location>
</feature>
<keyword evidence="11" id="KW-0732">Signal</keyword>
<keyword evidence="7 8" id="KW-0472">Membrane</keyword>
<evidence type="ECO:0000313" key="12">
    <source>
        <dbReference type="EMBL" id="EKX32307.1"/>
    </source>
</evidence>
<dbReference type="Pfam" id="PF00153">
    <property type="entry name" value="Mito_carr"/>
    <property type="match status" value="1"/>
</dbReference>
<dbReference type="GO" id="GO:0016020">
    <property type="term" value="C:membrane"/>
    <property type="evidence" value="ECO:0007669"/>
    <property type="project" value="UniProtKB-SubCell"/>
</dbReference>
<evidence type="ECO:0000256" key="9">
    <source>
        <dbReference type="RuleBase" id="RU000488"/>
    </source>
</evidence>
<keyword evidence="6 10" id="KW-1133">Transmembrane helix</keyword>
<dbReference type="eggNOG" id="KOG0768">
    <property type="taxonomic scope" value="Eukaryota"/>
</dbReference>
<dbReference type="InterPro" id="IPR018108">
    <property type="entry name" value="MCP_transmembrane"/>
</dbReference>
<gene>
    <name evidence="12" type="ORF">GUITHDRAFT_148728</name>
</gene>
<evidence type="ECO:0000256" key="1">
    <source>
        <dbReference type="ARBA" id="ARBA00004141"/>
    </source>
</evidence>
<sequence>MSVSCILPLLLLLLLPRTSALQQHTSVQEAPSGSLVQQPLTADFVVRSAIAGGFAGMTLELALYPLDTIKTRIQTRQASSRKELFKDLFKGSLGACAGIIPSSILFFMAYVCYPPD</sequence>
<dbReference type="SUPFAM" id="SSF103506">
    <property type="entry name" value="Mitochondrial carrier"/>
    <property type="match status" value="1"/>
</dbReference>
<comment type="subcellular location">
    <subcellularLocation>
        <location evidence="1">Membrane</location>
        <topology evidence="1">Multi-pass membrane protein</topology>
    </subcellularLocation>
</comment>
<evidence type="ECO:0000313" key="14">
    <source>
        <dbReference type="Proteomes" id="UP000011087"/>
    </source>
</evidence>
<feature type="chain" id="PRO_5008769722" evidence="11">
    <location>
        <begin position="21"/>
        <end position="116"/>
    </location>
</feature>
<reference evidence="13" key="3">
    <citation type="submission" date="2016-03" db="UniProtKB">
        <authorList>
            <consortium name="EnsemblProtists"/>
        </authorList>
    </citation>
    <scope>IDENTIFICATION</scope>
</reference>
<protein>
    <submittedName>
        <fullName evidence="12 13">Uncharacterized protein</fullName>
    </submittedName>
</protein>
<comment type="similarity">
    <text evidence="2 9">Belongs to the mitochondrial carrier (TC 2.A.29) family.</text>
</comment>
<evidence type="ECO:0000256" key="5">
    <source>
        <dbReference type="ARBA" id="ARBA00022737"/>
    </source>
</evidence>
<dbReference type="PANTHER" id="PTHR45667">
    <property type="entry name" value="S-ADENOSYLMETHIONINE MITOCHONDRIAL CARRIER PROTEIN"/>
    <property type="match status" value="1"/>
</dbReference>
<evidence type="ECO:0000256" key="6">
    <source>
        <dbReference type="ARBA" id="ARBA00022989"/>
    </source>
</evidence>
<dbReference type="EnsemblProtists" id="EKX32307">
    <property type="protein sequence ID" value="EKX32307"/>
    <property type="gene ID" value="GUITHDRAFT_148728"/>
</dbReference>
<evidence type="ECO:0000313" key="13">
    <source>
        <dbReference type="EnsemblProtists" id="EKX32307"/>
    </source>
</evidence>
<reference evidence="14" key="2">
    <citation type="submission" date="2012-11" db="EMBL/GenBank/DDBJ databases">
        <authorList>
            <person name="Kuo A."/>
            <person name="Curtis B.A."/>
            <person name="Tanifuji G."/>
            <person name="Burki F."/>
            <person name="Gruber A."/>
            <person name="Irimia M."/>
            <person name="Maruyama S."/>
            <person name="Arias M.C."/>
            <person name="Ball S.G."/>
            <person name="Gile G.H."/>
            <person name="Hirakawa Y."/>
            <person name="Hopkins J.F."/>
            <person name="Rensing S.A."/>
            <person name="Schmutz J."/>
            <person name="Symeonidi A."/>
            <person name="Elias M."/>
            <person name="Eveleigh R.J."/>
            <person name="Herman E.K."/>
            <person name="Klute M.J."/>
            <person name="Nakayama T."/>
            <person name="Obornik M."/>
            <person name="Reyes-Prieto A."/>
            <person name="Armbrust E.V."/>
            <person name="Aves S.J."/>
            <person name="Beiko R.G."/>
            <person name="Coutinho P."/>
            <person name="Dacks J.B."/>
            <person name="Durnford D.G."/>
            <person name="Fast N.M."/>
            <person name="Green B.R."/>
            <person name="Grisdale C."/>
            <person name="Hempe F."/>
            <person name="Henrissat B."/>
            <person name="Hoppner M.P."/>
            <person name="Ishida K.-I."/>
            <person name="Kim E."/>
            <person name="Koreny L."/>
            <person name="Kroth P.G."/>
            <person name="Liu Y."/>
            <person name="Malik S.-B."/>
            <person name="Maier U.G."/>
            <person name="McRose D."/>
            <person name="Mock T."/>
            <person name="Neilson J.A."/>
            <person name="Onodera N.T."/>
            <person name="Poole A.M."/>
            <person name="Pritham E.J."/>
            <person name="Richards T.A."/>
            <person name="Rocap G."/>
            <person name="Roy S.W."/>
            <person name="Sarai C."/>
            <person name="Schaack S."/>
            <person name="Shirato S."/>
            <person name="Slamovits C.H."/>
            <person name="Spencer D.F."/>
            <person name="Suzuki S."/>
            <person name="Worden A.Z."/>
            <person name="Zauner S."/>
            <person name="Barry K."/>
            <person name="Bell C."/>
            <person name="Bharti A.K."/>
            <person name="Crow J.A."/>
            <person name="Grimwood J."/>
            <person name="Kramer R."/>
            <person name="Lindquist E."/>
            <person name="Lucas S."/>
            <person name="Salamov A."/>
            <person name="McFadden G.I."/>
            <person name="Lane C.E."/>
            <person name="Keeling P.J."/>
            <person name="Gray M.W."/>
            <person name="Grigoriev I.V."/>
            <person name="Archibald J.M."/>
        </authorList>
    </citation>
    <scope>NUCLEOTIDE SEQUENCE</scope>
    <source>
        <strain evidence="14">CCMP2712</strain>
    </source>
</reference>
<keyword evidence="4 8" id="KW-0812">Transmembrane</keyword>
<dbReference type="KEGG" id="gtt:GUITHDRAFT_148728"/>
<organism evidence="12">
    <name type="scientific">Guillardia theta (strain CCMP2712)</name>
    <name type="common">Cryptophyte</name>
    <dbReference type="NCBI Taxonomy" id="905079"/>
    <lineage>
        <taxon>Eukaryota</taxon>
        <taxon>Cryptophyceae</taxon>
        <taxon>Pyrenomonadales</taxon>
        <taxon>Geminigeraceae</taxon>
        <taxon>Guillardia</taxon>
    </lineage>
</organism>
<dbReference type="PROSITE" id="PS50920">
    <property type="entry name" value="SOLCAR"/>
    <property type="match status" value="1"/>
</dbReference>
<evidence type="ECO:0000256" key="10">
    <source>
        <dbReference type="SAM" id="Phobius"/>
    </source>
</evidence>
<evidence type="ECO:0000256" key="2">
    <source>
        <dbReference type="ARBA" id="ARBA00006375"/>
    </source>
</evidence>
<dbReference type="OrthoDB" id="276989at2759"/>
<evidence type="ECO:0000256" key="3">
    <source>
        <dbReference type="ARBA" id="ARBA00022448"/>
    </source>
</evidence>
<evidence type="ECO:0000256" key="8">
    <source>
        <dbReference type="PROSITE-ProRule" id="PRU00282"/>
    </source>
</evidence>
<feature type="repeat" description="Solcar" evidence="8">
    <location>
        <begin position="43"/>
        <end position="116"/>
    </location>
</feature>
<feature type="transmembrane region" description="Helical" evidence="10">
    <location>
        <begin position="44"/>
        <end position="66"/>
    </location>
</feature>
<dbReference type="PaxDb" id="55529-EKX32307"/>
<dbReference type="GeneID" id="17289039"/>
<reference evidence="12 14" key="1">
    <citation type="journal article" date="2012" name="Nature">
        <title>Algal genomes reveal evolutionary mosaicism and the fate of nucleomorphs.</title>
        <authorList>
            <consortium name="DOE Joint Genome Institute"/>
            <person name="Curtis B.A."/>
            <person name="Tanifuji G."/>
            <person name="Burki F."/>
            <person name="Gruber A."/>
            <person name="Irimia M."/>
            <person name="Maruyama S."/>
            <person name="Arias M.C."/>
            <person name="Ball S.G."/>
            <person name="Gile G.H."/>
            <person name="Hirakawa Y."/>
            <person name="Hopkins J.F."/>
            <person name="Kuo A."/>
            <person name="Rensing S.A."/>
            <person name="Schmutz J."/>
            <person name="Symeonidi A."/>
            <person name="Elias M."/>
            <person name="Eveleigh R.J."/>
            <person name="Herman E.K."/>
            <person name="Klute M.J."/>
            <person name="Nakayama T."/>
            <person name="Obornik M."/>
            <person name="Reyes-Prieto A."/>
            <person name="Armbrust E.V."/>
            <person name="Aves S.J."/>
            <person name="Beiko R.G."/>
            <person name="Coutinho P."/>
            <person name="Dacks J.B."/>
            <person name="Durnford D.G."/>
            <person name="Fast N.M."/>
            <person name="Green B.R."/>
            <person name="Grisdale C.J."/>
            <person name="Hempel F."/>
            <person name="Henrissat B."/>
            <person name="Hoppner M.P."/>
            <person name="Ishida K."/>
            <person name="Kim E."/>
            <person name="Koreny L."/>
            <person name="Kroth P.G."/>
            <person name="Liu Y."/>
            <person name="Malik S.B."/>
            <person name="Maier U.G."/>
            <person name="McRose D."/>
            <person name="Mock T."/>
            <person name="Neilson J.A."/>
            <person name="Onodera N.T."/>
            <person name="Poole A.M."/>
            <person name="Pritham E.J."/>
            <person name="Richards T.A."/>
            <person name="Rocap G."/>
            <person name="Roy S.W."/>
            <person name="Sarai C."/>
            <person name="Schaack S."/>
            <person name="Shirato S."/>
            <person name="Slamovits C.H."/>
            <person name="Spencer D.F."/>
            <person name="Suzuki S."/>
            <person name="Worden A.Z."/>
            <person name="Zauner S."/>
            <person name="Barry K."/>
            <person name="Bell C."/>
            <person name="Bharti A.K."/>
            <person name="Crow J.A."/>
            <person name="Grimwood J."/>
            <person name="Kramer R."/>
            <person name="Lindquist E."/>
            <person name="Lucas S."/>
            <person name="Salamov A."/>
            <person name="McFadden G.I."/>
            <person name="Lane C.E."/>
            <person name="Keeling P.J."/>
            <person name="Gray M.W."/>
            <person name="Grigoriev I.V."/>
            <person name="Archibald J.M."/>
        </authorList>
    </citation>
    <scope>NUCLEOTIDE SEQUENCE</scope>
    <source>
        <strain evidence="12 14">CCMP2712</strain>
    </source>
</reference>
<evidence type="ECO:0000256" key="7">
    <source>
        <dbReference type="ARBA" id="ARBA00023136"/>
    </source>
</evidence>
<keyword evidence="3 9" id="KW-0813">Transport</keyword>
<proteinExistence type="inferred from homology"/>
<keyword evidence="14" id="KW-1185">Reference proteome</keyword>
<feature type="signal peptide" evidence="11">
    <location>
        <begin position="1"/>
        <end position="20"/>
    </location>
</feature>
<dbReference type="InterPro" id="IPR023395">
    <property type="entry name" value="MCP_dom_sf"/>
</dbReference>
<evidence type="ECO:0000256" key="4">
    <source>
        <dbReference type="ARBA" id="ARBA00022692"/>
    </source>
</evidence>